<sequence>MAVFMYPAILATSILGVPSITMKFAGHDMWLSPIYASIFGFLAILIAFRLNVKFPGQSLIQCSTIVLGKVGGKIFGLIYMFYLPHLCGIVLREYGEFILSTILHHTPLFVVMGSLMLFCAMNVKSGIQVIARSSQILIVMAWLLLFFILVLLIPEMDPSELLPFAEKGLKPSIIGAIAPAAWFSEYIFVSFFLPSISDCSKAFKVTLLSLVVVSITMVAINLSCLMLLGDLTDTFVYPVMIAARYISYADFFQHIESLIVAIWIFGIFVKVSLFLYIHAVATAQWLNINDYRPLVFPLSFLTVAYSYWVVSNQSEMGTLLGAGGNIYTLTLLIVLPGLLWAVAVIRKQGIKGKESSL</sequence>
<protein>
    <submittedName>
        <fullName evidence="9">Uncharacterized protein</fullName>
    </submittedName>
</protein>
<keyword evidence="3" id="KW-0813">Transport</keyword>
<keyword evidence="10" id="KW-1185">Reference proteome</keyword>
<comment type="similarity">
    <text evidence="2">Belongs to the amino acid-polyamine-organocation (APC) superfamily. Spore germination protein (SGP) (TC 2.A.3.9) family.</text>
</comment>
<keyword evidence="7 8" id="KW-0472">Membrane</keyword>
<evidence type="ECO:0000256" key="7">
    <source>
        <dbReference type="ARBA" id="ARBA00023136"/>
    </source>
</evidence>
<dbReference type="PANTHER" id="PTHR34975">
    <property type="entry name" value="SPORE GERMINATION PROTEIN A2"/>
    <property type="match status" value="1"/>
</dbReference>
<feature type="transmembrane region" description="Helical" evidence="8">
    <location>
        <begin position="29"/>
        <end position="48"/>
    </location>
</feature>
<feature type="transmembrane region" description="Helical" evidence="8">
    <location>
        <begin position="135"/>
        <end position="153"/>
    </location>
</feature>
<dbReference type="InterPro" id="IPR004761">
    <property type="entry name" value="Spore_GerAB"/>
</dbReference>
<keyword evidence="5 8" id="KW-0812">Transmembrane</keyword>
<evidence type="ECO:0000256" key="5">
    <source>
        <dbReference type="ARBA" id="ARBA00022692"/>
    </source>
</evidence>
<dbReference type="GO" id="GO:0016020">
    <property type="term" value="C:membrane"/>
    <property type="evidence" value="ECO:0007669"/>
    <property type="project" value="UniProtKB-SubCell"/>
</dbReference>
<feature type="transmembrane region" description="Helical" evidence="8">
    <location>
        <begin position="60"/>
        <end position="82"/>
    </location>
</feature>
<evidence type="ECO:0000256" key="1">
    <source>
        <dbReference type="ARBA" id="ARBA00004141"/>
    </source>
</evidence>
<dbReference type="Pfam" id="PF03845">
    <property type="entry name" value="Spore_permease"/>
    <property type="match status" value="1"/>
</dbReference>
<dbReference type="EMBL" id="MBTG01000011">
    <property type="protein sequence ID" value="OPH58192.1"/>
    <property type="molecule type" value="Genomic_DNA"/>
</dbReference>
<evidence type="ECO:0000256" key="2">
    <source>
        <dbReference type="ARBA" id="ARBA00007998"/>
    </source>
</evidence>
<evidence type="ECO:0000313" key="10">
    <source>
        <dbReference type="Proteomes" id="UP000190626"/>
    </source>
</evidence>
<dbReference type="Proteomes" id="UP000190626">
    <property type="component" value="Unassembled WGS sequence"/>
</dbReference>
<feature type="transmembrane region" description="Helical" evidence="8">
    <location>
        <begin position="291"/>
        <end position="310"/>
    </location>
</feature>
<dbReference type="AlphaFoldDB" id="A0A1V4HLM1"/>
<evidence type="ECO:0000256" key="6">
    <source>
        <dbReference type="ARBA" id="ARBA00022989"/>
    </source>
</evidence>
<comment type="caution">
    <text evidence="9">The sequence shown here is derived from an EMBL/GenBank/DDBJ whole genome shotgun (WGS) entry which is preliminary data.</text>
</comment>
<organism evidence="9 10">
    <name type="scientific">Paenibacillus ferrarius</name>
    <dbReference type="NCBI Taxonomy" id="1469647"/>
    <lineage>
        <taxon>Bacteria</taxon>
        <taxon>Bacillati</taxon>
        <taxon>Bacillota</taxon>
        <taxon>Bacilli</taxon>
        <taxon>Bacillales</taxon>
        <taxon>Paenibacillaceae</taxon>
        <taxon>Paenibacillus</taxon>
    </lineage>
</organism>
<feature type="transmembrane region" description="Helical" evidence="8">
    <location>
        <begin position="102"/>
        <end position="123"/>
    </location>
</feature>
<gene>
    <name evidence="9" type="ORF">BC351_24245</name>
</gene>
<evidence type="ECO:0000313" key="9">
    <source>
        <dbReference type="EMBL" id="OPH58192.1"/>
    </source>
</evidence>
<comment type="subcellular location">
    <subcellularLocation>
        <location evidence="1">Membrane</location>
        <topology evidence="1">Multi-pass membrane protein</topology>
    </subcellularLocation>
</comment>
<feature type="transmembrane region" description="Helical" evidence="8">
    <location>
        <begin position="322"/>
        <end position="345"/>
    </location>
</feature>
<evidence type="ECO:0000256" key="4">
    <source>
        <dbReference type="ARBA" id="ARBA00022544"/>
    </source>
</evidence>
<accession>A0A1V4HLM1</accession>
<dbReference type="STRING" id="1469647.BC351_24245"/>
<reference evidence="10" key="1">
    <citation type="submission" date="2016-07" db="EMBL/GenBank/DDBJ databases">
        <authorList>
            <person name="Florea S."/>
            <person name="Webb J.S."/>
            <person name="Jaromczyk J."/>
            <person name="Schardl C.L."/>
        </authorList>
    </citation>
    <scope>NUCLEOTIDE SEQUENCE [LARGE SCALE GENOMIC DNA]</scope>
    <source>
        <strain evidence="10">CY1</strain>
    </source>
</reference>
<dbReference type="PANTHER" id="PTHR34975:SF2">
    <property type="entry name" value="SPORE GERMINATION PROTEIN A2"/>
    <property type="match status" value="1"/>
</dbReference>
<dbReference type="GO" id="GO:0009847">
    <property type="term" value="P:spore germination"/>
    <property type="evidence" value="ECO:0007669"/>
    <property type="project" value="InterPro"/>
</dbReference>
<evidence type="ECO:0000256" key="8">
    <source>
        <dbReference type="SAM" id="Phobius"/>
    </source>
</evidence>
<dbReference type="NCBIfam" id="TIGR00912">
    <property type="entry name" value="2A0309"/>
    <property type="match status" value="1"/>
</dbReference>
<feature type="transmembrane region" description="Helical" evidence="8">
    <location>
        <begin position="258"/>
        <end position="279"/>
    </location>
</feature>
<keyword evidence="6 8" id="KW-1133">Transmembrane helix</keyword>
<feature type="transmembrane region" description="Helical" evidence="8">
    <location>
        <begin position="205"/>
        <end position="228"/>
    </location>
</feature>
<keyword evidence="4" id="KW-0309">Germination</keyword>
<proteinExistence type="inferred from homology"/>
<evidence type="ECO:0000256" key="3">
    <source>
        <dbReference type="ARBA" id="ARBA00022448"/>
    </source>
</evidence>
<name>A0A1V4HLM1_9BACL</name>
<feature type="transmembrane region" description="Helical" evidence="8">
    <location>
        <begin position="173"/>
        <end position="193"/>
    </location>
</feature>